<evidence type="ECO:0000313" key="3">
    <source>
        <dbReference type="Proteomes" id="UP000249794"/>
    </source>
</evidence>
<name>A0A2W4XP02_9CYAN</name>
<dbReference type="InterPro" id="IPR025285">
    <property type="entry name" value="DUF4145"/>
</dbReference>
<organism evidence="2 3">
    <name type="scientific">Phormidesmis priestleyi</name>
    <dbReference type="NCBI Taxonomy" id="268141"/>
    <lineage>
        <taxon>Bacteria</taxon>
        <taxon>Bacillati</taxon>
        <taxon>Cyanobacteriota</taxon>
        <taxon>Cyanophyceae</taxon>
        <taxon>Leptolyngbyales</taxon>
        <taxon>Leptolyngbyaceae</taxon>
        <taxon>Phormidesmis</taxon>
    </lineage>
</organism>
<dbReference type="Pfam" id="PF13643">
    <property type="entry name" value="DUF4145"/>
    <property type="match status" value="1"/>
</dbReference>
<evidence type="ECO:0000259" key="1">
    <source>
        <dbReference type="Pfam" id="PF13643"/>
    </source>
</evidence>
<dbReference type="EMBL" id="QBMP01000080">
    <property type="protein sequence ID" value="PZO56099.1"/>
    <property type="molecule type" value="Genomic_DNA"/>
</dbReference>
<accession>A0A2W4XP02</accession>
<gene>
    <name evidence="2" type="ORF">DCF15_09455</name>
</gene>
<feature type="domain" description="DUF4145" evidence="1">
    <location>
        <begin position="109"/>
        <end position="197"/>
    </location>
</feature>
<dbReference type="Proteomes" id="UP000249794">
    <property type="component" value="Unassembled WGS sequence"/>
</dbReference>
<dbReference type="AlphaFoldDB" id="A0A2W4XP02"/>
<evidence type="ECO:0000313" key="2">
    <source>
        <dbReference type="EMBL" id="PZO56099.1"/>
    </source>
</evidence>
<proteinExistence type="predicted"/>
<protein>
    <recommendedName>
        <fullName evidence="1">DUF4145 domain-containing protein</fullName>
    </recommendedName>
</protein>
<sequence>MDILHNNDCMSIVDRCFSIKCPHCGTQSNLSAVSIPRYEMLVRYKPERVVIGYRCDSCNDAVCLRFKTGYFAVASGKINISENYEEIENASVSFEFSFLPEGIRDDFKEALTAYTCGCYNAFAAMCRRTIQSTATDLGATGKDKVKRQLYDLKEIAQIDDELFDVLNQIIVDGHDGAHPHLPPIDKERAEVLLLLMEDVMHQLYVRKGQLQKAEILRQQAIKAKKEP</sequence>
<comment type="caution">
    <text evidence="2">The sequence shown here is derived from an EMBL/GenBank/DDBJ whole genome shotgun (WGS) entry which is preliminary data.</text>
</comment>
<reference evidence="3" key="1">
    <citation type="submission" date="2018-04" db="EMBL/GenBank/DDBJ databases">
        <authorList>
            <person name="Cornet L."/>
        </authorList>
    </citation>
    <scope>NUCLEOTIDE SEQUENCE [LARGE SCALE GENOMIC DNA]</scope>
</reference>
<reference evidence="2 3" key="2">
    <citation type="submission" date="2018-06" db="EMBL/GenBank/DDBJ databases">
        <title>Metagenomic assembly of (sub)arctic Cyanobacteria and their associated microbiome from non-axenic cultures.</title>
        <authorList>
            <person name="Baurain D."/>
        </authorList>
    </citation>
    <scope>NUCLEOTIDE SEQUENCE [LARGE SCALE GENOMIC DNA]</scope>
    <source>
        <strain evidence="2">ULC027bin1</strain>
    </source>
</reference>